<reference evidence="1 2" key="1">
    <citation type="submission" date="2024-07" db="EMBL/GenBank/DDBJ databases">
        <title>Chromosome-level genome assembly of the water stick insect Ranatra chinensis (Heteroptera: Nepidae).</title>
        <authorList>
            <person name="Liu X."/>
        </authorList>
    </citation>
    <scope>NUCLEOTIDE SEQUENCE [LARGE SCALE GENOMIC DNA]</scope>
    <source>
        <strain evidence="1">Cailab_2021Rc</strain>
        <tissue evidence="1">Muscle</tissue>
    </source>
</reference>
<protein>
    <submittedName>
        <fullName evidence="1">Uncharacterized protein</fullName>
    </submittedName>
</protein>
<evidence type="ECO:0000313" key="1">
    <source>
        <dbReference type="EMBL" id="KAL1130155.1"/>
    </source>
</evidence>
<name>A0ABD0YFT2_9HEMI</name>
<organism evidence="1 2">
    <name type="scientific">Ranatra chinensis</name>
    <dbReference type="NCBI Taxonomy" id="642074"/>
    <lineage>
        <taxon>Eukaryota</taxon>
        <taxon>Metazoa</taxon>
        <taxon>Ecdysozoa</taxon>
        <taxon>Arthropoda</taxon>
        <taxon>Hexapoda</taxon>
        <taxon>Insecta</taxon>
        <taxon>Pterygota</taxon>
        <taxon>Neoptera</taxon>
        <taxon>Paraneoptera</taxon>
        <taxon>Hemiptera</taxon>
        <taxon>Heteroptera</taxon>
        <taxon>Panheteroptera</taxon>
        <taxon>Nepomorpha</taxon>
        <taxon>Nepidae</taxon>
        <taxon>Ranatrinae</taxon>
        <taxon>Ranatra</taxon>
    </lineage>
</organism>
<accession>A0ABD0YFT2</accession>
<gene>
    <name evidence="1" type="ORF">AAG570_013093</name>
</gene>
<sequence length="117" mass="12955">MVRLHVRSQTSFSGILFSCSPEVPDSIGVKSGRVSAHSHKCLRTKNLGSEWVSGDSFTLVTLRDSPPQRFLTPGVGDGEVVRGQLLLPPCYPRRVLPQLVYPHQRLMIRVHAEVSPP</sequence>
<evidence type="ECO:0000313" key="2">
    <source>
        <dbReference type="Proteomes" id="UP001558652"/>
    </source>
</evidence>
<dbReference type="PROSITE" id="PS51257">
    <property type="entry name" value="PROKAR_LIPOPROTEIN"/>
    <property type="match status" value="1"/>
</dbReference>
<dbReference type="EMBL" id="JBFDAA010000008">
    <property type="protein sequence ID" value="KAL1130155.1"/>
    <property type="molecule type" value="Genomic_DNA"/>
</dbReference>
<dbReference type="AlphaFoldDB" id="A0ABD0YFT2"/>
<comment type="caution">
    <text evidence="1">The sequence shown here is derived from an EMBL/GenBank/DDBJ whole genome shotgun (WGS) entry which is preliminary data.</text>
</comment>
<keyword evidence="2" id="KW-1185">Reference proteome</keyword>
<proteinExistence type="predicted"/>
<dbReference type="Proteomes" id="UP001558652">
    <property type="component" value="Unassembled WGS sequence"/>
</dbReference>